<evidence type="ECO:0000313" key="3">
    <source>
        <dbReference type="Proteomes" id="UP000315700"/>
    </source>
</evidence>
<dbReference type="EMBL" id="CP036271">
    <property type="protein sequence ID" value="QDT56039.1"/>
    <property type="molecule type" value="Genomic_DNA"/>
</dbReference>
<dbReference type="RefSeq" id="WP_145032785.1">
    <property type="nucleotide sequence ID" value="NZ_CP036271.1"/>
</dbReference>
<sequence precursor="true">MRIPLLTLLFLIVAGPAVAAAPLPGFHNSPWFQESVRETWLEGSVHAVMNLPSDFDPGRPTRLIVFATPNGNTVEQTLGCRFERGADWHVDIQHVAAQTRLWRRLNPDENIALACVAAEGLSWPAWRKERPEYAAAIARIVETLRGWLPSKPTVTLACHSGGGSFLFGFINSAEAIPGWIDRIVFLDANYSYDDEQKHGDKLLAWLRGDASRRLIVIAYDDREIVFDGKKVVSETGGTYRATGRMRTRFEKDVSFTEQKAGDFNTASALGGQLVLHVHPNPHNKILHTVMVGEMNGLLEGLSSGTDRRGWGSLAAPRAYQEFVQPAPGIPARPAGAAGGRAVLESVAHASREAREQVLVQAVLEGNIPDFLRPWAPVDVEATDTAGQPHRASYEVLPDYLAVGSDDDFVRIPISPQSAQTIADAFGATLPTRKMVEDITEIASIRLTPRPLTADRESVAAFVKHNDLIEEQRGEVLRSALLAGIKKDVVLTNRLSEKPNRVAIFGWHFADGTPIQPLTIVHVNWYVDYSHGIRLVKRAMTVDGKPRDLKFLLHDARLHPLVSDEGVMEAGY</sequence>
<dbReference type="KEGG" id="ccos:Pan44_40890"/>
<feature type="chain" id="PRO_5022160569" description="Alpha/beta hydrolase family protein" evidence="1">
    <location>
        <begin position="20"/>
        <end position="571"/>
    </location>
</feature>
<evidence type="ECO:0000256" key="1">
    <source>
        <dbReference type="SAM" id="SignalP"/>
    </source>
</evidence>
<accession>A0A517SIW1</accession>
<dbReference type="InParanoid" id="A0A517SIW1"/>
<name>A0A517SIW1_9PLAN</name>
<keyword evidence="3" id="KW-1185">Reference proteome</keyword>
<reference evidence="2 3" key="1">
    <citation type="submission" date="2019-02" db="EMBL/GenBank/DDBJ databases">
        <title>Deep-cultivation of Planctomycetes and their phenomic and genomic characterization uncovers novel biology.</title>
        <authorList>
            <person name="Wiegand S."/>
            <person name="Jogler M."/>
            <person name="Boedeker C."/>
            <person name="Pinto D."/>
            <person name="Vollmers J."/>
            <person name="Rivas-Marin E."/>
            <person name="Kohn T."/>
            <person name="Peeters S.H."/>
            <person name="Heuer A."/>
            <person name="Rast P."/>
            <person name="Oberbeckmann S."/>
            <person name="Bunk B."/>
            <person name="Jeske O."/>
            <person name="Meyerdierks A."/>
            <person name="Storesund J.E."/>
            <person name="Kallscheuer N."/>
            <person name="Luecker S."/>
            <person name="Lage O.M."/>
            <person name="Pohl T."/>
            <person name="Merkel B.J."/>
            <person name="Hornburger P."/>
            <person name="Mueller R.-W."/>
            <person name="Bruemmer F."/>
            <person name="Labrenz M."/>
            <person name="Spormann A.M."/>
            <person name="Op den Camp H."/>
            <person name="Overmann J."/>
            <person name="Amann R."/>
            <person name="Jetten M.S.M."/>
            <person name="Mascher T."/>
            <person name="Medema M.H."/>
            <person name="Devos D.P."/>
            <person name="Kaster A.-K."/>
            <person name="Ovreas L."/>
            <person name="Rohde M."/>
            <person name="Galperin M.Y."/>
            <person name="Jogler C."/>
        </authorList>
    </citation>
    <scope>NUCLEOTIDE SEQUENCE [LARGE SCALE GENOMIC DNA]</scope>
    <source>
        <strain evidence="2 3">Pan44</strain>
    </source>
</reference>
<dbReference type="OrthoDB" id="262081at2"/>
<dbReference type="AlphaFoldDB" id="A0A517SIW1"/>
<feature type="signal peptide" evidence="1">
    <location>
        <begin position="1"/>
        <end position="19"/>
    </location>
</feature>
<evidence type="ECO:0000313" key="2">
    <source>
        <dbReference type="EMBL" id="QDT56039.1"/>
    </source>
</evidence>
<evidence type="ECO:0008006" key="4">
    <source>
        <dbReference type="Google" id="ProtNLM"/>
    </source>
</evidence>
<dbReference type="Proteomes" id="UP000315700">
    <property type="component" value="Chromosome"/>
</dbReference>
<gene>
    <name evidence="2" type="ORF">Pan44_40890</name>
</gene>
<keyword evidence="1" id="KW-0732">Signal</keyword>
<proteinExistence type="predicted"/>
<protein>
    <recommendedName>
        <fullName evidence="4">Alpha/beta hydrolase family protein</fullName>
    </recommendedName>
</protein>
<organism evidence="2 3">
    <name type="scientific">Caulifigura coniformis</name>
    <dbReference type="NCBI Taxonomy" id="2527983"/>
    <lineage>
        <taxon>Bacteria</taxon>
        <taxon>Pseudomonadati</taxon>
        <taxon>Planctomycetota</taxon>
        <taxon>Planctomycetia</taxon>
        <taxon>Planctomycetales</taxon>
        <taxon>Planctomycetaceae</taxon>
        <taxon>Caulifigura</taxon>
    </lineage>
</organism>